<comment type="cofactor">
    <cofactor evidence="18">
        <name>Mg(2+)</name>
        <dbReference type="ChEBI" id="CHEBI:18420"/>
    </cofactor>
    <text evidence="18">Mn(2+), Zn(2+), Cd(2+) and Co(2+) support activity to lesser extents.</text>
</comment>
<keyword evidence="10 19" id="KW-1133">Transmembrane helix</keyword>
<dbReference type="InterPro" id="IPR033717">
    <property type="entry name" value="UDPK"/>
</dbReference>
<dbReference type="GO" id="GO:0008654">
    <property type="term" value="P:phospholipid biosynthetic process"/>
    <property type="evidence" value="ECO:0007669"/>
    <property type="project" value="UniProtKB-KW"/>
</dbReference>
<sequence length="133" mass="15165">MAYQDKDPFQTSKNKSFFRSLQHALRGIGTAFKEERNMRYHVLAGFVILLLALIVQIQLNEWLWLLLVIFLVLAMEILNTLVENTIDLVTDYHYHPLAKKIKDMAAALVLLTALFALLVGGIIFIPKVLSLLI</sequence>
<dbReference type="RefSeq" id="WP_245977927.1">
    <property type="nucleotide sequence ID" value="NZ_CBCRYB010000004.1"/>
</dbReference>
<feature type="binding site" evidence="17">
    <location>
        <position position="83"/>
    </location>
    <ligand>
        <name>ATP</name>
        <dbReference type="ChEBI" id="CHEBI:30616"/>
    </ligand>
</feature>
<evidence type="ECO:0000256" key="4">
    <source>
        <dbReference type="ARBA" id="ARBA00022516"/>
    </source>
</evidence>
<keyword evidence="5" id="KW-0808">Transferase</keyword>
<feature type="transmembrane region" description="Helical" evidence="19">
    <location>
        <begin position="103"/>
        <end position="125"/>
    </location>
</feature>
<protein>
    <submittedName>
        <fullName evidence="20">UDP kinase</fullName>
    </submittedName>
</protein>
<evidence type="ECO:0000256" key="14">
    <source>
        <dbReference type="ARBA" id="ARBA00023264"/>
    </source>
</evidence>
<dbReference type="GO" id="GO:0016301">
    <property type="term" value="F:kinase activity"/>
    <property type="evidence" value="ECO:0007669"/>
    <property type="project" value="UniProtKB-KW"/>
</dbReference>
<dbReference type="PANTHER" id="PTHR34299:SF1">
    <property type="entry name" value="DIACYLGLYCEROL KINASE"/>
    <property type="match status" value="1"/>
</dbReference>
<evidence type="ECO:0000256" key="18">
    <source>
        <dbReference type="PIRSR" id="PIRSR600829-4"/>
    </source>
</evidence>
<evidence type="ECO:0000256" key="10">
    <source>
        <dbReference type="ARBA" id="ARBA00022989"/>
    </source>
</evidence>
<evidence type="ECO:0000256" key="13">
    <source>
        <dbReference type="ARBA" id="ARBA00023209"/>
    </source>
</evidence>
<evidence type="ECO:0000256" key="1">
    <source>
        <dbReference type="ARBA" id="ARBA00004651"/>
    </source>
</evidence>
<evidence type="ECO:0000313" key="20">
    <source>
        <dbReference type="EMBL" id="RSU03108.1"/>
    </source>
</evidence>
<evidence type="ECO:0000313" key="21">
    <source>
        <dbReference type="Proteomes" id="UP000287101"/>
    </source>
</evidence>
<comment type="caution">
    <text evidence="20">The sequence shown here is derived from an EMBL/GenBank/DDBJ whole genome shotgun (WGS) entry which is preliminary data.</text>
</comment>
<evidence type="ECO:0000256" key="3">
    <source>
        <dbReference type="ARBA" id="ARBA00022475"/>
    </source>
</evidence>
<dbReference type="InterPro" id="IPR036945">
    <property type="entry name" value="DAGK_sf"/>
</dbReference>
<name>A0A430A7M6_9ENTE</name>
<dbReference type="Pfam" id="PF01219">
    <property type="entry name" value="DAGK_prokar"/>
    <property type="match status" value="1"/>
</dbReference>
<keyword evidence="18" id="KW-0479">Metal-binding</keyword>
<keyword evidence="13" id="KW-0594">Phospholipid biosynthesis</keyword>
<evidence type="ECO:0000256" key="16">
    <source>
        <dbReference type="PIRSR" id="PIRSR600829-2"/>
    </source>
</evidence>
<evidence type="ECO:0000256" key="15">
    <source>
        <dbReference type="PIRSR" id="PIRSR600829-1"/>
    </source>
</evidence>
<dbReference type="CDD" id="cd14265">
    <property type="entry name" value="UDPK_IM_like"/>
    <property type="match status" value="1"/>
</dbReference>
<accession>A0A430A7M6</accession>
<keyword evidence="3" id="KW-1003">Cell membrane</keyword>
<evidence type="ECO:0000256" key="6">
    <source>
        <dbReference type="ARBA" id="ARBA00022692"/>
    </source>
</evidence>
<feature type="binding site" evidence="16">
    <location>
        <position position="76"/>
    </location>
    <ligand>
        <name>substrate</name>
    </ligand>
</feature>
<evidence type="ECO:0000256" key="12">
    <source>
        <dbReference type="ARBA" id="ARBA00023136"/>
    </source>
</evidence>
<keyword evidence="9 17" id="KW-0067">ATP-binding</keyword>
<evidence type="ECO:0000256" key="17">
    <source>
        <dbReference type="PIRSR" id="PIRSR600829-3"/>
    </source>
</evidence>
<dbReference type="EMBL" id="NGJY01000002">
    <property type="protein sequence ID" value="RSU03108.1"/>
    <property type="molecule type" value="Genomic_DNA"/>
</dbReference>
<feature type="binding site" evidence="17">
    <location>
        <begin position="102"/>
        <end position="103"/>
    </location>
    <ligand>
        <name>ATP</name>
        <dbReference type="ChEBI" id="CHEBI:30616"/>
    </ligand>
</feature>
<evidence type="ECO:0000256" key="7">
    <source>
        <dbReference type="ARBA" id="ARBA00022741"/>
    </source>
</evidence>
<evidence type="ECO:0000256" key="11">
    <source>
        <dbReference type="ARBA" id="ARBA00023098"/>
    </source>
</evidence>
<comment type="subcellular location">
    <subcellularLocation>
        <location evidence="1">Cell membrane</location>
        <topology evidence="1">Multi-pass membrane protein</topology>
    </subcellularLocation>
</comment>
<dbReference type="GO" id="GO:0046872">
    <property type="term" value="F:metal ion binding"/>
    <property type="evidence" value="ECO:0007669"/>
    <property type="project" value="UniProtKB-KW"/>
</dbReference>
<organism evidence="20 21">
    <name type="scientific">Vagococcus fessus</name>
    <dbReference type="NCBI Taxonomy" id="120370"/>
    <lineage>
        <taxon>Bacteria</taxon>
        <taxon>Bacillati</taxon>
        <taxon>Bacillota</taxon>
        <taxon>Bacilli</taxon>
        <taxon>Lactobacillales</taxon>
        <taxon>Enterococcaceae</taxon>
        <taxon>Vagococcus</taxon>
    </lineage>
</organism>
<keyword evidence="8 20" id="KW-0418">Kinase</keyword>
<keyword evidence="4" id="KW-0444">Lipid biosynthesis</keyword>
<keyword evidence="14" id="KW-1208">Phospholipid metabolism</keyword>
<dbReference type="GO" id="GO:0005886">
    <property type="term" value="C:plasma membrane"/>
    <property type="evidence" value="ECO:0007669"/>
    <property type="project" value="UniProtKB-SubCell"/>
</dbReference>
<evidence type="ECO:0000256" key="9">
    <source>
        <dbReference type="ARBA" id="ARBA00022840"/>
    </source>
</evidence>
<keyword evidence="7 17" id="KW-0547">Nucleotide-binding</keyword>
<evidence type="ECO:0000256" key="2">
    <source>
        <dbReference type="ARBA" id="ARBA00005967"/>
    </source>
</evidence>
<dbReference type="InterPro" id="IPR000829">
    <property type="entry name" value="DAGK"/>
</dbReference>
<feature type="active site" description="Proton acceptor" evidence="15">
    <location>
        <position position="76"/>
    </location>
</feature>
<feature type="transmembrane region" description="Helical" evidence="19">
    <location>
        <begin position="40"/>
        <end position="57"/>
    </location>
</feature>
<keyword evidence="11" id="KW-0443">Lipid metabolism</keyword>
<reference evidence="20 21" key="1">
    <citation type="submission" date="2017-05" db="EMBL/GenBank/DDBJ databases">
        <title>Vagococcus spp. assemblies.</title>
        <authorList>
            <person name="Gulvik C.A."/>
        </authorList>
    </citation>
    <scope>NUCLEOTIDE SEQUENCE [LARGE SCALE GENOMIC DNA]</scope>
    <source>
        <strain evidence="20 21">CCUG 41755</strain>
    </source>
</reference>
<comment type="similarity">
    <text evidence="2">Belongs to the bacterial diacylglycerol kinase family.</text>
</comment>
<feature type="binding site" evidence="18">
    <location>
        <position position="35"/>
    </location>
    <ligand>
        <name>a divalent metal cation</name>
        <dbReference type="ChEBI" id="CHEBI:60240"/>
    </ligand>
</feature>
<gene>
    <name evidence="20" type="ORF">CBF31_05160</name>
</gene>
<dbReference type="PANTHER" id="PTHR34299">
    <property type="entry name" value="DIACYLGLYCEROL KINASE"/>
    <property type="match status" value="1"/>
</dbReference>
<feature type="binding site" evidence="18">
    <location>
        <position position="83"/>
    </location>
    <ligand>
        <name>a divalent metal cation</name>
        <dbReference type="ChEBI" id="CHEBI:60240"/>
    </ligand>
</feature>
<feature type="binding site" evidence="17">
    <location>
        <position position="35"/>
    </location>
    <ligand>
        <name>ATP</name>
        <dbReference type="ChEBI" id="CHEBI:30616"/>
    </ligand>
</feature>
<keyword evidence="12 19" id="KW-0472">Membrane</keyword>
<dbReference type="GO" id="GO:0005524">
    <property type="term" value="F:ATP binding"/>
    <property type="evidence" value="ECO:0007669"/>
    <property type="project" value="UniProtKB-KW"/>
</dbReference>
<evidence type="ECO:0000256" key="5">
    <source>
        <dbReference type="ARBA" id="ARBA00022679"/>
    </source>
</evidence>
<keyword evidence="18" id="KW-0460">Magnesium</keyword>
<evidence type="ECO:0000256" key="19">
    <source>
        <dbReference type="SAM" id="Phobius"/>
    </source>
</evidence>
<dbReference type="Proteomes" id="UP000287101">
    <property type="component" value="Unassembled WGS sequence"/>
</dbReference>
<dbReference type="AlphaFoldDB" id="A0A430A7M6"/>
<proteinExistence type="inferred from homology"/>
<evidence type="ECO:0000256" key="8">
    <source>
        <dbReference type="ARBA" id="ARBA00022777"/>
    </source>
</evidence>
<keyword evidence="6 19" id="KW-0812">Transmembrane</keyword>
<keyword evidence="21" id="KW-1185">Reference proteome</keyword>
<feature type="transmembrane region" description="Helical" evidence="19">
    <location>
        <begin position="63"/>
        <end position="82"/>
    </location>
</feature>
<dbReference type="Gene3D" id="1.10.287.3610">
    <property type="match status" value="1"/>
</dbReference>